<evidence type="ECO:0000313" key="3">
    <source>
        <dbReference type="Proteomes" id="UP000008922"/>
    </source>
</evidence>
<feature type="transmembrane region" description="Helical" evidence="1">
    <location>
        <begin position="37"/>
        <end position="57"/>
    </location>
</feature>
<keyword evidence="1" id="KW-0472">Membrane</keyword>
<evidence type="ECO:0000313" key="2">
    <source>
        <dbReference type="EMBL" id="BAJ64977.1"/>
    </source>
</evidence>
<sequence>MRVRWMDFLPLFFGDAVAVFVISVVGFAFHGSALARVWSTFLPMLIGWALIAPWLGLYQPQVFSRMPQVWRAGLAALLAAPIAGVLRGWWLNSAVLPVFVGVLGATAALGMILWRALWAWHTGKRG</sequence>
<keyword evidence="1" id="KW-0812">Transmembrane</keyword>
<dbReference type="AlphaFoldDB" id="E8N230"/>
<dbReference type="OrthoDB" id="160335at2"/>
<dbReference type="RefSeq" id="WP_013561321.1">
    <property type="nucleotide sequence ID" value="NC_014960.1"/>
</dbReference>
<dbReference type="Proteomes" id="UP000008922">
    <property type="component" value="Chromosome"/>
</dbReference>
<dbReference type="STRING" id="926569.ANT_29510"/>
<dbReference type="KEGG" id="atm:ANT_29510"/>
<keyword evidence="3" id="KW-1185">Reference proteome</keyword>
<accession>E8N230</accession>
<feature type="transmembrane region" description="Helical" evidence="1">
    <location>
        <begin position="69"/>
        <end position="90"/>
    </location>
</feature>
<organism evidence="2 3">
    <name type="scientific">Anaerolinea thermophila (strain DSM 14523 / JCM 11388 / NBRC 100420 / UNI-1)</name>
    <dbReference type="NCBI Taxonomy" id="926569"/>
    <lineage>
        <taxon>Bacteria</taxon>
        <taxon>Bacillati</taxon>
        <taxon>Chloroflexota</taxon>
        <taxon>Anaerolineae</taxon>
        <taxon>Anaerolineales</taxon>
        <taxon>Anaerolineaceae</taxon>
        <taxon>Anaerolinea</taxon>
    </lineage>
</organism>
<reference evidence="2 3" key="1">
    <citation type="submission" date="2010-12" db="EMBL/GenBank/DDBJ databases">
        <title>Whole genome sequence of Anaerolinea thermophila UNI-1.</title>
        <authorList>
            <person name="Narita-Yamada S."/>
            <person name="Kishi E."/>
            <person name="Watanabe Y."/>
            <person name="Takasaki K."/>
            <person name="Ankai A."/>
            <person name="Oguchi A."/>
            <person name="Fukui S."/>
            <person name="Takahashi M."/>
            <person name="Yashiro I."/>
            <person name="Hosoyama A."/>
            <person name="Sekiguchi Y."/>
            <person name="Hanada S."/>
            <person name="Fujita N."/>
        </authorList>
    </citation>
    <scope>NUCLEOTIDE SEQUENCE [LARGE SCALE GENOMIC DNA]</scope>
    <source>
        <strain evidence="3">DSM 14523 / JCM 11388 / NBRC 100420 / UNI-1</strain>
    </source>
</reference>
<dbReference type="InterPro" id="IPR021414">
    <property type="entry name" value="DUF3054"/>
</dbReference>
<protein>
    <submittedName>
        <fullName evidence="2">Hypothetical membrane protein</fullName>
    </submittedName>
</protein>
<feature type="transmembrane region" description="Helical" evidence="1">
    <location>
        <begin position="12"/>
        <end position="31"/>
    </location>
</feature>
<gene>
    <name evidence="2" type="ordered locus">ANT_29510</name>
</gene>
<proteinExistence type="predicted"/>
<dbReference type="InParanoid" id="E8N230"/>
<feature type="transmembrane region" description="Helical" evidence="1">
    <location>
        <begin position="96"/>
        <end position="118"/>
    </location>
</feature>
<dbReference type="HOGENOM" id="CLU_1976954_0_0_0"/>
<evidence type="ECO:0000256" key="1">
    <source>
        <dbReference type="SAM" id="Phobius"/>
    </source>
</evidence>
<dbReference type="EMBL" id="AP012029">
    <property type="protein sequence ID" value="BAJ64977.1"/>
    <property type="molecule type" value="Genomic_DNA"/>
</dbReference>
<dbReference type="Pfam" id="PF11255">
    <property type="entry name" value="DUF3054"/>
    <property type="match status" value="1"/>
</dbReference>
<name>E8N230_ANATU</name>
<keyword evidence="1" id="KW-1133">Transmembrane helix</keyword>